<keyword evidence="6" id="KW-0808">Transferase</keyword>
<protein>
    <recommendedName>
        <fullName evidence="3">non-specific serine/threonine protein kinase</fullName>
        <ecNumber evidence="3">2.7.11.1</ecNumber>
    </recommendedName>
</protein>
<keyword evidence="4" id="KW-0723">Serine/threonine-protein kinase</keyword>
<feature type="region of interest" description="Disordered" evidence="14">
    <location>
        <begin position="735"/>
        <end position="818"/>
    </location>
</feature>
<dbReference type="Gene3D" id="3.30.310.220">
    <property type="entry name" value="Fungal kinase associated-1 domain"/>
    <property type="match status" value="1"/>
</dbReference>
<feature type="region of interest" description="Disordered" evidence="14">
    <location>
        <begin position="1226"/>
        <end position="1274"/>
    </location>
</feature>
<evidence type="ECO:0000256" key="2">
    <source>
        <dbReference type="ARBA" id="ARBA00010791"/>
    </source>
</evidence>
<evidence type="ECO:0000256" key="8">
    <source>
        <dbReference type="ARBA" id="ARBA00022777"/>
    </source>
</evidence>
<dbReference type="GO" id="GO:0005940">
    <property type="term" value="C:septin ring"/>
    <property type="evidence" value="ECO:0007669"/>
    <property type="project" value="UniProtKB-ARBA"/>
</dbReference>
<evidence type="ECO:0000256" key="1">
    <source>
        <dbReference type="ARBA" id="ARBA00004266"/>
    </source>
</evidence>
<dbReference type="OrthoDB" id="504170at2759"/>
<feature type="compositionally biased region" description="Polar residues" evidence="14">
    <location>
        <begin position="460"/>
        <end position="470"/>
    </location>
</feature>
<feature type="region of interest" description="Disordered" evidence="14">
    <location>
        <begin position="384"/>
        <end position="426"/>
    </location>
</feature>
<dbReference type="GO" id="GO:0060258">
    <property type="term" value="P:negative regulation of filamentous growth"/>
    <property type="evidence" value="ECO:0007669"/>
    <property type="project" value="UniProtKB-ARBA"/>
</dbReference>
<keyword evidence="9 13" id="KW-0067">ATP-binding</keyword>
<name>A0A9P7VB31_9ASCO</name>
<comment type="caution">
    <text evidence="16">The sequence shown here is derived from an EMBL/GenBank/DDBJ whole genome shotgun (WGS) entry which is preliminary data.</text>
</comment>
<comment type="catalytic activity">
    <reaction evidence="11">
        <text>L-threonyl-[protein] + ATP = O-phospho-L-threonyl-[protein] + ADP + H(+)</text>
        <dbReference type="Rhea" id="RHEA:46608"/>
        <dbReference type="Rhea" id="RHEA-COMP:11060"/>
        <dbReference type="Rhea" id="RHEA-COMP:11605"/>
        <dbReference type="ChEBI" id="CHEBI:15378"/>
        <dbReference type="ChEBI" id="CHEBI:30013"/>
        <dbReference type="ChEBI" id="CHEBI:30616"/>
        <dbReference type="ChEBI" id="CHEBI:61977"/>
        <dbReference type="ChEBI" id="CHEBI:456216"/>
        <dbReference type="EC" id="2.7.11.1"/>
    </reaction>
</comment>
<evidence type="ECO:0000259" key="15">
    <source>
        <dbReference type="PROSITE" id="PS50011"/>
    </source>
</evidence>
<dbReference type="Proteomes" id="UP000790833">
    <property type="component" value="Unassembled WGS sequence"/>
</dbReference>
<keyword evidence="10" id="KW-0175">Coiled coil</keyword>
<feature type="region of interest" description="Disordered" evidence="14">
    <location>
        <begin position="1"/>
        <end position="28"/>
    </location>
</feature>
<gene>
    <name evidence="16" type="ORF">KQ657_004402</name>
</gene>
<comment type="catalytic activity">
    <reaction evidence="12">
        <text>L-seryl-[protein] + ATP = O-phospho-L-seryl-[protein] + ADP + H(+)</text>
        <dbReference type="Rhea" id="RHEA:17989"/>
        <dbReference type="Rhea" id="RHEA-COMP:9863"/>
        <dbReference type="Rhea" id="RHEA-COMP:11604"/>
        <dbReference type="ChEBI" id="CHEBI:15378"/>
        <dbReference type="ChEBI" id="CHEBI:29999"/>
        <dbReference type="ChEBI" id="CHEBI:30616"/>
        <dbReference type="ChEBI" id="CHEBI:83421"/>
        <dbReference type="ChEBI" id="CHEBI:456216"/>
        <dbReference type="EC" id="2.7.11.1"/>
    </reaction>
</comment>
<evidence type="ECO:0000313" key="16">
    <source>
        <dbReference type="EMBL" id="KAG7194723.1"/>
    </source>
</evidence>
<evidence type="ECO:0000313" key="17">
    <source>
        <dbReference type="Proteomes" id="UP000790833"/>
    </source>
</evidence>
<dbReference type="RefSeq" id="XP_043050270.1">
    <property type="nucleotide sequence ID" value="XM_043195073.1"/>
</dbReference>
<dbReference type="SMART" id="SM00220">
    <property type="entry name" value="S_TKc"/>
    <property type="match status" value="1"/>
</dbReference>
<evidence type="ECO:0000256" key="7">
    <source>
        <dbReference type="ARBA" id="ARBA00022741"/>
    </source>
</evidence>
<evidence type="ECO:0000256" key="13">
    <source>
        <dbReference type="PROSITE-ProRule" id="PRU10141"/>
    </source>
</evidence>
<feature type="compositionally biased region" description="Acidic residues" evidence="14">
    <location>
        <begin position="741"/>
        <end position="750"/>
    </location>
</feature>
<feature type="region of interest" description="Disordered" evidence="14">
    <location>
        <begin position="1291"/>
        <end position="1312"/>
    </location>
</feature>
<dbReference type="PANTHER" id="PTHR24346:SF110">
    <property type="entry name" value="NON-SPECIFIC SERINE_THREONINE PROTEIN KINASE"/>
    <property type="match status" value="1"/>
</dbReference>
<dbReference type="SUPFAM" id="SSF56112">
    <property type="entry name" value="Protein kinase-like (PK-like)"/>
    <property type="match status" value="1"/>
</dbReference>
<keyword evidence="8" id="KW-0418">Kinase</keyword>
<feature type="compositionally biased region" description="Polar residues" evidence="14">
    <location>
        <begin position="1297"/>
        <end position="1308"/>
    </location>
</feature>
<feature type="compositionally biased region" description="Low complexity" evidence="14">
    <location>
        <begin position="439"/>
        <end position="449"/>
    </location>
</feature>
<keyword evidence="17" id="KW-1185">Reference proteome</keyword>
<dbReference type="GO" id="GO:0035556">
    <property type="term" value="P:intracellular signal transduction"/>
    <property type="evidence" value="ECO:0007669"/>
    <property type="project" value="TreeGrafter"/>
</dbReference>
<dbReference type="Pfam" id="PF16797">
    <property type="entry name" value="Fungal_KA1"/>
    <property type="match status" value="1"/>
</dbReference>
<feature type="region of interest" description="Disordered" evidence="14">
    <location>
        <begin position="1033"/>
        <end position="1055"/>
    </location>
</feature>
<keyword evidence="5" id="KW-0597">Phosphoprotein</keyword>
<feature type="domain" description="Protein kinase" evidence="15">
    <location>
        <begin position="27"/>
        <end position="290"/>
    </location>
</feature>
<dbReference type="InterPro" id="IPR011009">
    <property type="entry name" value="Kinase-like_dom_sf"/>
</dbReference>
<dbReference type="PROSITE" id="PS00108">
    <property type="entry name" value="PROTEIN_KINASE_ST"/>
    <property type="match status" value="1"/>
</dbReference>
<comment type="subcellular location">
    <subcellularLocation>
        <location evidence="1">Bud neck</location>
    </subcellularLocation>
</comment>
<feature type="region of interest" description="Disordered" evidence="14">
    <location>
        <begin position="517"/>
        <end position="537"/>
    </location>
</feature>
<feature type="region of interest" description="Disordered" evidence="14">
    <location>
        <begin position="1105"/>
        <end position="1148"/>
    </location>
</feature>
<dbReference type="EC" id="2.7.11.1" evidence="3"/>
<dbReference type="Pfam" id="PF00069">
    <property type="entry name" value="Pkinase"/>
    <property type="match status" value="1"/>
</dbReference>
<dbReference type="EMBL" id="JAHMUF010000006">
    <property type="protein sequence ID" value="KAG7194723.1"/>
    <property type="molecule type" value="Genomic_DNA"/>
</dbReference>
<reference evidence="16" key="1">
    <citation type="submission" date="2021-03" db="EMBL/GenBank/DDBJ databases">
        <authorList>
            <person name="Palmer J.M."/>
        </authorList>
    </citation>
    <scope>NUCLEOTIDE SEQUENCE</scope>
    <source>
        <strain evidence="16">ARV_011</strain>
    </source>
</reference>
<feature type="region of interest" description="Disordered" evidence="14">
    <location>
        <begin position="832"/>
        <end position="875"/>
    </location>
</feature>
<feature type="binding site" evidence="13">
    <location>
        <position position="56"/>
    </location>
    <ligand>
        <name>ATP</name>
        <dbReference type="ChEBI" id="CHEBI:30616"/>
    </ligand>
</feature>
<dbReference type="GO" id="GO:0005524">
    <property type="term" value="F:ATP binding"/>
    <property type="evidence" value="ECO:0007669"/>
    <property type="project" value="UniProtKB-UniRule"/>
</dbReference>
<feature type="region of interest" description="Disordered" evidence="14">
    <location>
        <begin position="1179"/>
        <end position="1204"/>
    </location>
</feature>
<feature type="compositionally biased region" description="Polar residues" evidence="14">
    <location>
        <begin position="517"/>
        <end position="535"/>
    </location>
</feature>
<dbReference type="InterPro" id="IPR008271">
    <property type="entry name" value="Ser/Thr_kinase_AS"/>
</dbReference>
<sequence>MHSHSRQASLSSTMSITNNHPQKIGPWRLGKTLGSGSTGRVLLATNVNTGQKAAVKVVSKSALMEEEGASPNPQSANGLPYGIEREIIIMKLLNHPNVLRLYDVWETSKALYLVLEFVEGGELFDLLVERGPLQEQEAIKYFRQIVLGTAYCHALGICHRDLKPENLLLDASLNVKLADFGMAALESNGKLLETSCGSPHYAAPEIVSGLKYHGAASDVWSCGVILFALLTGRLPFDDENIRNLLLKVQAGSFEMPTEISKDAQDLIFQMLAVDPLTRITTNDILQHPLLLKYPIPNEDLISVKSLPHPETASKSLGSIKNIDKQILGNLSILWNDRPQKEIVDCLLKPGTNAEKTFYALLLRYSHNQEALDDAAAAAAQHNIKNGPSRSSSFHTSPSKSAKKKAPKTIPVSRPTSFQYSASKASSGNVKYNRMSANISSSTSFSTNSSPTKRPSRVASKRNSQIRTNNLYSPYRSPHRSPRRSPFKSPNGRRSFIPEDINNPIPRNLYNEIVQAQRNNQAASTSQTQKPQQNGNMVGMNSAALMGAAISNHQAQTMQPQSQSQNHNHSYLQLIEQPFNSLDDQIPLMEGASITTSVSGKRNSVIRKSMSRMSRKSLRNSVVGLKRNSITMKVLATYAKFLGETDWEYMDKQTKRTSATFATLCDKIFNQEEYNREDEQLMDEDEKEAREYEKLMEIERKKHEAELKARRELKKLKTRQKRKSLLSSRKLSIMVKESQNSDIEEENEDVSNDNITTTIEQPKRLSLAKQNDRALSTGVVEEPNGDSLTRDEIEGFKRRSVTAPNPQRRSTPTLTRRPVSRLDPLWTAFENEKIEKERLEKAEKEKLEVRRRRQEAQRESQLQKSKKNRESMISVMVEDDMLNEARAAALGIDSDDEDRISRDSYYNGKYELPEPKVENLNLSEEYMSEIRKSRLLNSKLNLSSELERDGTTKRVSASSRRRKSSQVDNNIPVPRRNPPSKPKEDQGRNTLISGVEIPTVTRKSKYFTNSNKRLSVLTMYSTKESFRDLHSIINEHTPGSDEEGGYDDSNKVPNNLRTSYADRLDKFAHDEGDYNDEDGDGIEEILLFDNEARFSTYSQYDKRRLSRMSAASNSTTRKYSRRPISKLPDLPSSANKSLAEEPGEDFDADDTFVTIGDKPTRQQGKHETDVQEDEAFYELIKLPDQNGTRLKENGKSSSKPDRIKSMLPTANLLLIPNGETIEQELKYDKTRTKNDPKVKSPLRDTTNVANSSTTNQQQPSKQYTYTSSDVDDQGKKRKQSFFRKFSWASRKTSDENHQGTTTAGGSSRVVSEEDRPKGSSFLRWFSGSHNGASPDEVKRFKTILPKDEMGTALYSLLKSWSNFGLKDLRLDKIGYNITGAISSNNAFELKSCKFRIKINAREMNQRSEIVCARVKGSKKTTDTLFAEIEKVLRKEGVLDGM</sequence>
<feature type="compositionally biased region" description="Basic and acidic residues" evidence="14">
    <location>
        <begin position="832"/>
        <end position="857"/>
    </location>
</feature>
<feature type="region of interest" description="Disordered" evidence="14">
    <location>
        <begin position="945"/>
        <end position="994"/>
    </location>
</feature>
<dbReference type="GO" id="GO:0005935">
    <property type="term" value="C:cellular bud neck"/>
    <property type="evidence" value="ECO:0007669"/>
    <property type="project" value="UniProtKB-SubCell"/>
</dbReference>
<feature type="compositionally biased region" description="Basic residues" evidence="14">
    <location>
        <begin position="476"/>
        <end position="485"/>
    </location>
</feature>
<feature type="compositionally biased region" description="Basic and acidic residues" evidence="14">
    <location>
        <begin position="787"/>
        <end position="796"/>
    </location>
</feature>
<dbReference type="CDD" id="cd14081">
    <property type="entry name" value="STKc_BRSK1_2"/>
    <property type="match status" value="1"/>
</dbReference>
<feature type="compositionally biased region" description="Basic and acidic residues" evidence="14">
    <location>
        <begin position="1226"/>
        <end position="1241"/>
    </location>
</feature>
<evidence type="ECO:0000256" key="6">
    <source>
        <dbReference type="ARBA" id="ARBA00022679"/>
    </source>
</evidence>
<dbReference type="GO" id="GO:0004674">
    <property type="term" value="F:protein serine/threonine kinase activity"/>
    <property type="evidence" value="ECO:0007669"/>
    <property type="project" value="UniProtKB-KW"/>
</dbReference>
<dbReference type="InterPro" id="IPR017441">
    <property type="entry name" value="Protein_kinase_ATP_BS"/>
</dbReference>
<feature type="compositionally biased region" description="Polar residues" evidence="14">
    <location>
        <begin position="413"/>
        <end position="426"/>
    </location>
</feature>
<feature type="region of interest" description="Disordered" evidence="14">
    <location>
        <begin position="887"/>
        <end position="910"/>
    </location>
</feature>
<accession>A0A9P7VB31</accession>
<evidence type="ECO:0000256" key="3">
    <source>
        <dbReference type="ARBA" id="ARBA00012513"/>
    </source>
</evidence>
<dbReference type="GeneID" id="66117776"/>
<evidence type="ECO:0000256" key="11">
    <source>
        <dbReference type="ARBA" id="ARBA00047899"/>
    </source>
</evidence>
<evidence type="ECO:0000256" key="4">
    <source>
        <dbReference type="ARBA" id="ARBA00022527"/>
    </source>
</evidence>
<dbReference type="Gene3D" id="1.10.510.10">
    <property type="entry name" value="Transferase(Phosphotransferase) domain 1"/>
    <property type="match status" value="1"/>
</dbReference>
<proteinExistence type="inferred from homology"/>
<dbReference type="CDD" id="cd12194">
    <property type="entry name" value="Kcc4p_like_C"/>
    <property type="match status" value="1"/>
</dbReference>
<feature type="compositionally biased region" description="Polar residues" evidence="14">
    <location>
        <begin position="1242"/>
        <end position="1267"/>
    </location>
</feature>
<dbReference type="PANTHER" id="PTHR24346">
    <property type="entry name" value="MAP/MICROTUBULE AFFINITY-REGULATING KINASE"/>
    <property type="match status" value="1"/>
</dbReference>
<feature type="compositionally biased region" description="Polar residues" evidence="14">
    <location>
        <begin position="1"/>
        <end position="21"/>
    </location>
</feature>
<comment type="similarity">
    <text evidence="2">Belongs to the protein kinase superfamily. CAMK Ser/Thr protein kinase family. NIM1 subfamily.</text>
</comment>
<dbReference type="PROSITE" id="PS50011">
    <property type="entry name" value="PROTEIN_KINASE_DOM"/>
    <property type="match status" value="1"/>
</dbReference>
<dbReference type="FunFam" id="1.10.510.10:FF:000394">
    <property type="entry name" value="Serine/threonine-protein kinase HSL1"/>
    <property type="match status" value="1"/>
</dbReference>
<dbReference type="PROSITE" id="PS00107">
    <property type="entry name" value="PROTEIN_KINASE_ATP"/>
    <property type="match status" value="1"/>
</dbReference>
<evidence type="ECO:0000256" key="12">
    <source>
        <dbReference type="ARBA" id="ARBA00048679"/>
    </source>
</evidence>
<dbReference type="InterPro" id="IPR043024">
    <property type="entry name" value="KA1_sf_fungal"/>
</dbReference>
<evidence type="ECO:0000256" key="5">
    <source>
        <dbReference type="ARBA" id="ARBA00022553"/>
    </source>
</evidence>
<dbReference type="InterPro" id="IPR031850">
    <property type="entry name" value="Fungal_KA1_dom"/>
</dbReference>
<feature type="compositionally biased region" description="Basic and acidic residues" evidence="14">
    <location>
        <begin position="1188"/>
        <end position="1203"/>
    </location>
</feature>
<keyword evidence="7 13" id="KW-0547">Nucleotide-binding</keyword>
<feature type="compositionally biased region" description="Low complexity" evidence="14">
    <location>
        <begin position="388"/>
        <end position="399"/>
    </location>
</feature>
<evidence type="ECO:0000256" key="9">
    <source>
        <dbReference type="ARBA" id="ARBA00022840"/>
    </source>
</evidence>
<feature type="region of interest" description="Disordered" evidence="14">
    <location>
        <begin position="439"/>
        <end position="504"/>
    </location>
</feature>
<dbReference type="InterPro" id="IPR000719">
    <property type="entry name" value="Prot_kinase_dom"/>
</dbReference>
<feature type="compositionally biased region" description="Polar residues" evidence="14">
    <location>
        <begin position="801"/>
        <end position="813"/>
    </location>
</feature>
<evidence type="ECO:0000256" key="10">
    <source>
        <dbReference type="ARBA" id="ARBA00023054"/>
    </source>
</evidence>
<organism evidence="16 17">
    <name type="scientific">Scheffersomyces spartinae</name>
    <dbReference type="NCBI Taxonomy" id="45513"/>
    <lineage>
        <taxon>Eukaryota</taxon>
        <taxon>Fungi</taxon>
        <taxon>Dikarya</taxon>
        <taxon>Ascomycota</taxon>
        <taxon>Saccharomycotina</taxon>
        <taxon>Pichiomycetes</taxon>
        <taxon>Debaryomycetaceae</taxon>
        <taxon>Scheffersomyces</taxon>
    </lineage>
</organism>
<dbReference type="GO" id="GO:0030447">
    <property type="term" value="P:filamentous growth"/>
    <property type="evidence" value="ECO:0007669"/>
    <property type="project" value="UniProtKB-ARBA"/>
</dbReference>
<dbReference type="GO" id="GO:0001558">
    <property type="term" value="P:regulation of cell growth"/>
    <property type="evidence" value="ECO:0007669"/>
    <property type="project" value="UniProtKB-ARBA"/>
</dbReference>
<evidence type="ECO:0000256" key="14">
    <source>
        <dbReference type="SAM" id="MobiDB-lite"/>
    </source>
</evidence>